<reference evidence="1" key="1">
    <citation type="journal article" date="2021" name="New Phytol.">
        <title>Evolutionary innovations through gain and loss of genes in the ectomycorrhizal Boletales.</title>
        <authorList>
            <person name="Wu G."/>
            <person name="Miyauchi S."/>
            <person name="Morin E."/>
            <person name="Kuo A."/>
            <person name="Drula E."/>
            <person name="Varga T."/>
            <person name="Kohler A."/>
            <person name="Feng B."/>
            <person name="Cao Y."/>
            <person name="Lipzen A."/>
            <person name="Daum C."/>
            <person name="Hundley H."/>
            <person name="Pangilinan J."/>
            <person name="Johnson J."/>
            <person name="Barry K."/>
            <person name="LaButti K."/>
            <person name="Ng V."/>
            <person name="Ahrendt S."/>
            <person name="Min B."/>
            <person name="Choi I.G."/>
            <person name="Park H."/>
            <person name="Plett J.M."/>
            <person name="Magnuson J."/>
            <person name="Spatafora J.W."/>
            <person name="Nagy L.G."/>
            <person name="Henrissat B."/>
            <person name="Grigoriev I.V."/>
            <person name="Yang Z.L."/>
            <person name="Xu J."/>
            <person name="Martin F.M."/>
        </authorList>
    </citation>
    <scope>NUCLEOTIDE SEQUENCE</scope>
    <source>
        <strain evidence="1">ATCC 28755</strain>
    </source>
</reference>
<evidence type="ECO:0000313" key="1">
    <source>
        <dbReference type="EMBL" id="KAH7906912.1"/>
    </source>
</evidence>
<dbReference type="Proteomes" id="UP000790377">
    <property type="component" value="Unassembled WGS sequence"/>
</dbReference>
<name>A0ACB8A169_9AGAM</name>
<evidence type="ECO:0000313" key="2">
    <source>
        <dbReference type="Proteomes" id="UP000790377"/>
    </source>
</evidence>
<protein>
    <submittedName>
        <fullName evidence="1">Uncharacterized protein</fullName>
    </submittedName>
</protein>
<comment type="caution">
    <text evidence="1">The sequence shown here is derived from an EMBL/GenBank/DDBJ whole genome shotgun (WGS) entry which is preliminary data.</text>
</comment>
<sequence length="546" mass="62527">MGTWGKRVYRYKGVYFEYLHRWASPRDLGVELLQFGRRGDFVALHAELGQMLAAGQDEKDECNVTRVKPLMDLGYREEYMYELDFDRNVFLFQGQPFYRLDNVPSDEEFLQNVGRNKRGDLEPCDIFGNAVPRQECPMEHIYQWKAAPPTVDLDALRARIPNFDSESGTEVPLHDVLKVPVHLLDGEATRKRLYEIEVVSQMSIQKNSALAREFETFVGYEKIPLDSWKMAFEMLNSPFTLQITPPQEEYFIVKPKRAEFTWVRRDVVAHITTHLDDSHALQAAVLRIVGVCVKAEKDEEYRPDILFGVAFSVNHCVIVRVSKTNDSVFYQHTPPLQFLPSLYADSPSTPGIVAVARLAFKPDVDIIQRALRYIQQDRHSYIFLAPTSNCPEGSSYSLYERLILENRRSKRFANGVQNLCSKVAPARTNTTVTFLKKSVAERLPPEIWTLIASFVGDLISLTFLGCVSRTCEQAVCSILRHPHNLGERADRVRSVYRLVKPVPTEHSESDDPAKRWNKLRSATFDAVSEGRPICLWLHAGPMRPIE</sequence>
<proteinExistence type="predicted"/>
<gene>
    <name evidence="1" type="ORF">BJ138DRAFT_1161477</name>
</gene>
<keyword evidence="2" id="KW-1185">Reference proteome</keyword>
<organism evidence="1 2">
    <name type="scientific">Hygrophoropsis aurantiaca</name>
    <dbReference type="NCBI Taxonomy" id="72124"/>
    <lineage>
        <taxon>Eukaryota</taxon>
        <taxon>Fungi</taxon>
        <taxon>Dikarya</taxon>
        <taxon>Basidiomycota</taxon>
        <taxon>Agaricomycotina</taxon>
        <taxon>Agaricomycetes</taxon>
        <taxon>Agaricomycetidae</taxon>
        <taxon>Boletales</taxon>
        <taxon>Coniophorineae</taxon>
        <taxon>Hygrophoropsidaceae</taxon>
        <taxon>Hygrophoropsis</taxon>
    </lineage>
</organism>
<accession>A0ACB8A169</accession>
<dbReference type="EMBL" id="MU267961">
    <property type="protein sequence ID" value="KAH7906912.1"/>
    <property type="molecule type" value="Genomic_DNA"/>
</dbReference>